<gene>
    <name evidence="4" type="ORF">A6K76_04540</name>
</gene>
<dbReference type="InterPro" id="IPR001119">
    <property type="entry name" value="SLH_dom"/>
</dbReference>
<feature type="signal peptide" evidence="2">
    <location>
        <begin position="1"/>
        <end position="21"/>
    </location>
</feature>
<keyword evidence="2" id="KW-0732">Signal</keyword>
<dbReference type="AlphaFoldDB" id="A0A1C0Z2G3"/>
<evidence type="ECO:0000256" key="1">
    <source>
        <dbReference type="SAM" id="MobiDB-lite"/>
    </source>
</evidence>
<evidence type="ECO:0000313" key="4">
    <source>
        <dbReference type="EMBL" id="OCS93611.1"/>
    </source>
</evidence>
<evidence type="ECO:0000259" key="3">
    <source>
        <dbReference type="PROSITE" id="PS51272"/>
    </source>
</evidence>
<sequence>MKKTASFLVVASMLAATPAYSASSFTDMARYDDTTQQAVNDLVNRQVIKGTSSTTFSPAREITRGQVVKMLGRYLEATGKAVPSNWETKARFTDVPLSINDRELLQYAALVCDEGVFVGSDGKLNAASMLTRENLVLVLTRLAKDVDLAKYANDNGLTGNVKDLAAVKEEAKEAVQLFNALGISNVDVFNPKNAVLRVHFASFLAKLLQTIENVEQEADATGDAPIVKPVAPEQESETDTDIVKPVAPEQETNTEQPTAPDETETKPEEPNVTAPNIDEEPLPPTAGENTTPPSTGGNSTIPNEQGPIVSDEEDEEPTYTFELEDVENVEIVSSTSSEVVIRYENDVVKLGVEEALAPIFNESAMLSGAIVSLSMEDDVVTAINALHVTASGSAASPITIDGALFEEPIPIVIEAKYANVKNFADYYDTIDIQAPANAVYTVGAGEFETITGKGSLMITFTEAIAYEVTIDAPAAQVIVAENASLETLTSTEALSITVQPGGHLQDVYLPAHVDTLTMHGDIVSVNVETTSSFTLKGFGNVYELFGEATAVYVEQNGVVVHELYVDPFVDEVTIK</sequence>
<proteinExistence type="predicted"/>
<protein>
    <recommendedName>
        <fullName evidence="3">SLH domain-containing protein</fullName>
    </recommendedName>
</protein>
<dbReference type="Pfam" id="PF00395">
    <property type="entry name" value="SLH"/>
    <property type="match status" value="1"/>
</dbReference>
<feature type="compositionally biased region" description="Polar residues" evidence="1">
    <location>
        <begin position="287"/>
        <end position="303"/>
    </location>
</feature>
<name>A0A1C0Z2G3_9BACL</name>
<comment type="caution">
    <text evidence="4">The sequence shown here is derived from an EMBL/GenBank/DDBJ whole genome shotgun (WGS) entry which is preliminary data.</text>
</comment>
<dbReference type="RefSeq" id="WP_066461431.1">
    <property type="nucleotide sequence ID" value="NZ_MATO01000006.1"/>
</dbReference>
<organism evidence="4 5">
    <name type="scientific">Caryophanon latum</name>
    <dbReference type="NCBI Taxonomy" id="33977"/>
    <lineage>
        <taxon>Bacteria</taxon>
        <taxon>Bacillati</taxon>
        <taxon>Bacillota</taxon>
        <taxon>Bacilli</taxon>
        <taxon>Bacillales</taxon>
        <taxon>Caryophanaceae</taxon>
        <taxon>Caryophanon</taxon>
    </lineage>
</organism>
<feature type="chain" id="PRO_5008649353" description="SLH domain-containing protein" evidence="2">
    <location>
        <begin position="22"/>
        <end position="575"/>
    </location>
</feature>
<dbReference type="Proteomes" id="UP000093482">
    <property type="component" value="Unassembled WGS sequence"/>
</dbReference>
<evidence type="ECO:0000313" key="5">
    <source>
        <dbReference type="Proteomes" id="UP000093482"/>
    </source>
</evidence>
<feature type="region of interest" description="Disordered" evidence="1">
    <location>
        <begin position="220"/>
        <end position="318"/>
    </location>
</feature>
<dbReference type="PROSITE" id="PS51272">
    <property type="entry name" value="SLH"/>
    <property type="match status" value="1"/>
</dbReference>
<keyword evidence="5" id="KW-1185">Reference proteome</keyword>
<feature type="domain" description="SLH" evidence="3">
    <location>
        <begin position="22"/>
        <end position="85"/>
    </location>
</feature>
<dbReference type="EMBL" id="MATO01000006">
    <property type="protein sequence ID" value="OCS93611.1"/>
    <property type="molecule type" value="Genomic_DNA"/>
</dbReference>
<reference evidence="4 5" key="1">
    <citation type="submission" date="2016-07" db="EMBL/GenBank/DDBJ databases">
        <title>Caryophanon latum genome sequencing.</title>
        <authorList>
            <person name="Verma A."/>
            <person name="Pal Y."/>
            <person name="Krishnamurthi S."/>
        </authorList>
    </citation>
    <scope>NUCLEOTIDE SEQUENCE [LARGE SCALE GENOMIC DNA]</scope>
    <source>
        <strain evidence="4 5">DSM 14151</strain>
    </source>
</reference>
<accession>A0A1C0Z2G3</accession>
<evidence type="ECO:0000256" key="2">
    <source>
        <dbReference type="SAM" id="SignalP"/>
    </source>
</evidence>